<dbReference type="PANTHER" id="PTHR46512:SF10">
    <property type="entry name" value="FK506-BINDING PROTEIN-LIKE"/>
    <property type="match status" value="1"/>
</dbReference>
<evidence type="ECO:0000256" key="1">
    <source>
        <dbReference type="ARBA" id="ARBA00022553"/>
    </source>
</evidence>
<accession>A0A0K8RPL8</accession>
<dbReference type="PROSITE" id="PS50005">
    <property type="entry name" value="TPR"/>
    <property type="match status" value="1"/>
</dbReference>
<feature type="non-terminal residue" evidence="6">
    <location>
        <position position="1"/>
    </location>
</feature>
<keyword evidence="1" id="KW-0597">Phosphoprotein</keyword>
<dbReference type="InterPro" id="IPR050754">
    <property type="entry name" value="FKBP4/5/8-like"/>
</dbReference>
<proteinExistence type="evidence at transcript level"/>
<dbReference type="Gene3D" id="1.25.40.10">
    <property type="entry name" value="Tetratricopeptide repeat domain"/>
    <property type="match status" value="1"/>
</dbReference>
<sequence>GLNRYSPLKNMELDESSQQTSPILENYCPKSPEVWEAPDGTFKKTVVQSSNTFSKPFQEASCNIKVLTDEDNIVGLGSGTTNKVIVIGDVRSDVEFILERCLLTMNVGEVCDVNFDLPLKTTEPYVPRAAYLFDTTESPQEIPLHTTTSARDERTVAHISDDHKMKGFLPPCDDRIKESFNQRGQTYKVRIQLESFIPKPAIFEMKPSDKWYHACQHKDKGVSLFSAKEYKWAFRHFSLAFKYIVSLEHDNPPEDVVNELGINSRDLKLKCLLNLAACQLQNSTYHHVVTNCTRALEIDCDNVKALFRRGTAFVQLQEYERAKEDLERAAALDPKNAAVQKQIVLLRERTTKLNKYFAAAMKKLFE</sequence>
<keyword evidence="6" id="KW-0413">Isomerase</keyword>
<dbReference type="EMBL" id="GADI01000822">
    <property type="protein sequence ID" value="JAA72986.1"/>
    <property type="molecule type" value="mRNA"/>
</dbReference>
<dbReference type="InterPro" id="IPR013105">
    <property type="entry name" value="TPR_2"/>
</dbReference>
<name>A0A0K8RPL8_IXORI</name>
<dbReference type="AlphaFoldDB" id="A0A0K8RPL8"/>
<dbReference type="GO" id="GO:0016853">
    <property type="term" value="F:isomerase activity"/>
    <property type="evidence" value="ECO:0007669"/>
    <property type="project" value="UniProtKB-KW"/>
</dbReference>
<dbReference type="PROSITE" id="PS50293">
    <property type="entry name" value="TPR_REGION"/>
    <property type="match status" value="1"/>
</dbReference>
<evidence type="ECO:0000256" key="4">
    <source>
        <dbReference type="PROSITE-ProRule" id="PRU00339"/>
    </source>
</evidence>
<dbReference type="InterPro" id="IPR011990">
    <property type="entry name" value="TPR-like_helical_dom_sf"/>
</dbReference>
<feature type="repeat" description="TPR" evidence="4">
    <location>
        <begin position="303"/>
        <end position="336"/>
    </location>
</feature>
<dbReference type="SMART" id="SM00028">
    <property type="entry name" value="TPR"/>
    <property type="match status" value="3"/>
</dbReference>
<evidence type="ECO:0000313" key="6">
    <source>
        <dbReference type="EMBL" id="JAA72986.1"/>
    </source>
</evidence>
<dbReference type="PANTHER" id="PTHR46512">
    <property type="entry name" value="PEPTIDYLPROLYL ISOMERASE"/>
    <property type="match status" value="1"/>
</dbReference>
<evidence type="ECO:0000256" key="3">
    <source>
        <dbReference type="ARBA" id="ARBA00022803"/>
    </source>
</evidence>
<dbReference type="SUPFAM" id="SSF48452">
    <property type="entry name" value="TPR-like"/>
    <property type="match status" value="1"/>
</dbReference>
<evidence type="ECO:0000256" key="2">
    <source>
        <dbReference type="ARBA" id="ARBA00022737"/>
    </source>
</evidence>
<reference evidence="6" key="1">
    <citation type="submission" date="2012-12" db="EMBL/GenBank/DDBJ databases">
        <title>Identification and characterization of a phenylalanine ammonia-lyase gene family in Isatis indigotica Fort.</title>
        <authorList>
            <person name="Liu Q."/>
            <person name="Chen J."/>
            <person name="Zhou X."/>
            <person name="Di P."/>
            <person name="Xiao Y."/>
            <person name="Xuan H."/>
            <person name="Zhang L."/>
            <person name="Chen W."/>
        </authorList>
    </citation>
    <scope>NUCLEOTIDE SEQUENCE</scope>
    <source>
        <tissue evidence="6">Salivary gland</tissue>
    </source>
</reference>
<evidence type="ECO:0000256" key="5">
    <source>
        <dbReference type="SAM" id="MobiDB-lite"/>
    </source>
</evidence>
<keyword evidence="2" id="KW-0677">Repeat</keyword>
<dbReference type="Pfam" id="PF07719">
    <property type="entry name" value="TPR_2"/>
    <property type="match status" value="1"/>
</dbReference>
<feature type="region of interest" description="Disordered" evidence="5">
    <location>
        <begin position="1"/>
        <end position="22"/>
    </location>
</feature>
<dbReference type="InterPro" id="IPR019734">
    <property type="entry name" value="TPR_rpt"/>
</dbReference>
<organism evidence="6">
    <name type="scientific">Ixodes ricinus</name>
    <name type="common">Common tick</name>
    <name type="synonym">Acarus ricinus</name>
    <dbReference type="NCBI Taxonomy" id="34613"/>
    <lineage>
        <taxon>Eukaryota</taxon>
        <taxon>Metazoa</taxon>
        <taxon>Ecdysozoa</taxon>
        <taxon>Arthropoda</taxon>
        <taxon>Chelicerata</taxon>
        <taxon>Arachnida</taxon>
        <taxon>Acari</taxon>
        <taxon>Parasitiformes</taxon>
        <taxon>Ixodida</taxon>
        <taxon>Ixodoidea</taxon>
        <taxon>Ixodidae</taxon>
        <taxon>Ixodinae</taxon>
        <taxon>Ixodes</taxon>
    </lineage>
</organism>
<keyword evidence="3 4" id="KW-0802">TPR repeat</keyword>
<protein>
    <submittedName>
        <fullName evidence="6">Putative fkbp-type peptidyl-prolyl cis-trans isomerase</fullName>
    </submittedName>
</protein>